<keyword evidence="3" id="KW-1003">Cell membrane</keyword>
<keyword evidence="4 13" id="KW-0645">Protease</keyword>
<feature type="domain" description="Peptidase A1" evidence="16">
    <location>
        <begin position="88"/>
        <end position="392"/>
    </location>
</feature>
<accession>A0A0D1Y8T0</accession>
<keyword evidence="9" id="KW-0325">Glycoprotein</keyword>
<feature type="chain" id="PRO_5002251761" description="Peptidase A1 domain-containing protein" evidence="15">
    <location>
        <begin position="18"/>
        <end position="504"/>
    </location>
</feature>
<dbReference type="FunFam" id="2.40.70.10:FF:000085">
    <property type="entry name" value="Aspartic-type endopeptidase (CtsD), putative"/>
    <property type="match status" value="1"/>
</dbReference>
<evidence type="ECO:0000256" key="10">
    <source>
        <dbReference type="ARBA" id="ARBA00023288"/>
    </source>
</evidence>
<gene>
    <name evidence="17" type="ORF">PV11_06883</name>
</gene>
<feature type="disulfide bond" evidence="12">
    <location>
        <begin position="119"/>
        <end position="124"/>
    </location>
</feature>
<dbReference type="InterPro" id="IPR021109">
    <property type="entry name" value="Peptidase_aspartic_dom_sf"/>
</dbReference>
<dbReference type="STRING" id="1016849.A0A0D1Y8T0"/>
<feature type="active site" evidence="11">
    <location>
        <position position="106"/>
    </location>
</feature>
<feature type="signal peptide" evidence="15">
    <location>
        <begin position="1"/>
        <end position="17"/>
    </location>
</feature>
<evidence type="ECO:0000256" key="3">
    <source>
        <dbReference type="ARBA" id="ARBA00022475"/>
    </source>
</evidence>
<name>A0A0D1Y8T0_9EURO</name>
<sequence length="504" mass="52662">MYRQLLSLALLFSHVSAFYPYGSDEGDDDRRWLSSDVEARDRVTSGGITLDIKRMRTKRDNTFTVVKSSTPSAPNAMAINSDGSDFTYFSVMEFGSSGQQMYMLIDTGSANSWVMGSSCQSNACLIHNTFGSAESTTLNTTSQSWSLSYGTGEVQGVVAQDTVKVANYSVRVGFGLASSASDDFNNYPMDGILGLGRPSSDTLGTDTIMQVLDQQGTLPKNVIGVHLQRASDGTNDGEITFGGVDSSKYSGKLSYTKVANTENWEIAASDAGVNGNGIGFKGKTAIIDTGTSYILMPEADAQAVHNLIPGSSQNGEIFVIPCSTTASVYFTFSGIKYAVPPKDFIGQTVGNGCQSKIIGHQAFGPNEWILGDVFLKNVYTVFDFDNNQIGFGTAGGSSSSSSSSSTSSSSTSSASSSAAADSTSTMKSSTSSKTPSSSQTSSSKPSTTFSTTTFTGSSSTTSTQATTSSGVTDSSPFASSFGTPQINTNSVAAILLALLVALIL</sequence>
<dbReference type="SUPFAM" id="SSF50630">
    <property type="entry name" value="Acid proteases"/>
    <property type="match status" value="1"/>
</dbReference>
<protein>
    <recommendedName>
        <fullName evidence="16">Peptidase A1 domain-containing protein</fullName>
    </recommendedName>
</protein>
<reference evidence="17 18" key="1">
    <citation type="submission" date="2015-01" db="EMBL/GenBank/DDBJ databases">
        <title>The Genome Sequence of Exophiala sideris CBS121828.</title>
        <authorList>
            <consortium name="The Broad Institute Genomics Platform"/>
            <person name="Cuomo C."/>
            <person name="de Hoog S."/>
            <person name="Gorbushina A."/>
            <person name="Stielow B."/>
            <person name="Teixiera M."/>
            <person name="Abouelleil A."/>
            <person name="Chapman S.B."/>
            <person name="Priest M."/>
            <person name="Young S.K."/>
            <person name="Wortman J."/>
            <person name="Nusbaum C."/>
            <person name="Birren B."/>
        </authorList>
    </citation>
    <scope>NUCLEOTIDE SEQUENCE [LARGE SCALE GENOMIC DNA]</scope>
    <source>
        <strain evidence="17 18">CBS 121828</strain>
    </source>
</reference>
<dbReference type="InterPro" id="IPR033121">
    <property type="entry name" value="PEPTIDASE_A1"/>
</dbReference>
<dbReference type="PROSITE" id="PS51767">
    <property type="entry name" value="PEPTIDASE_A1"/>
    <property type="match status" value="1"/>
</dbReference>
<evidence type="ECO:0000256" key="15">
    <source>
        <dbReference type="SAM" id="SignalP"/>
    </source>
</evidence>
<evidence type="ECO:0000256" key="14">
    <source>
        <dbReference type="SAM" id="MobiDB-lite"/>
    </source>
</evidence>
<dbReference type="CDD" id="cd05471">
    <property type="entry name" value="pepsin_like"/>
    <property type="match status" value="1"/>
</dbReference>
<comment type="subcellular location">
    <subcellularLocation>
        <location evidence="1">Cell membrane</location>
    </subcellularLocation>
</comment>
<evidence type="ECO:0000256" key="1">
    <source>
        <dbReference type="ARBA" id="ARBA00004236"/>
    </source>
</evidence>
<evidence type="ECO:0000256" key="2">
    <source>
        <dbReference type="ARBA" id="ARBA00007447"/>
    </source>
</evidence>
<dbReference type="GO" id="GO:0004190">
    <property type="term" value="F:aspartic-type endopeptidase activity"/>
    <property type="evidence" value="ECO:0007669"/>
    <property type="project" value="UniProtKB-KW"/>
</dbReference>
<dbReference type="PANTHER" id="PTHR47966:SF75">
    <property type="entry name" value="ENDOPEPTIDASE (CTSD), PUTATIVE (AFU_ORTHOLOGUE AFUA_4G07040)-RELATED"/>
    <property type="match status" value="1"/>
</dbReference>
<organism evidence="17 18">
    <name type="scientific">Exophiala sideris</name>
    <dbReference type="NCBI Taxonomy" id="1016849"/>
    <lineage>
        <taxon>Eukaryota</taxon>
        <taxon>Fungi</taxon>
        <taxon>Dikarya</taxon>
        <taxon>Ascomycota</taxon>
        <taxon>Pezizomycotina</taxon>
        <taxon>Eurotiomycetes</taxon>
        <taxon>Chaetothyriomycetidae</taxon>
        <taxon>Chaetothyriales</taxon>
        <taxon>Herpotrichiellaceae</taxon>
        <taxon>Exophiala</taxon>
    </lineage>
</organism>
<evidence type="ECO:0000256" key="6">
    <source>
        <dbReference type="ARBA" id="ARBA00022750"/>
    </source>
</evidence>
<evidence type="ECO:0000313" key="17">
    <source>
        <dbReference type="EMBL" id="KIV79317.1"/>
    </source>
</evidence>
<evidence type="ECO:0000256" key="7">
    <source>
        <dbReference type="ARBA" id="ARBA00022801"/>
    </source>
</evidence>
<dbReference type="InterPro" id="IPR001969">
    <property type="entry name" value="Aspartic_peptidase_AS"/>
</dbReference>
<dbReference type="HOGENOM" id="CLU_013253_10_1_1"/>
<feature type="active site" evidence="11">
    <location>
        <position position="288"/>
    </location>
</feature>
<dbReference type="PROSITE" id="PS00141">
    <property type="entry name" value="ASP_PROTEASE"/>
    <property type="match status" value="2"/>
</dbReference>
<evidence type="ECO:0000259" key="16">
    <source>
        <dbReference type="PROSITE" id="PS51767"/>
    </source>
</evidence>
<keyword evidence="8" id="KW-0472">Membrane</keyword>
<keyword evidence="12" id="KW-1015">Disulfide bond</keyword>
<dbReference type="OrthoDB" id="28208at2759"/>
<keyword evidence="5 15" id="KW-0732">Signal</keyword>
<dbReference type="AlphaFoldDB" id="A0A0D1Y8T0"/>
<evidence type="ECO:0000313" key="18">
    <source>
        <dbReference type="Proteomes" id="UP000053599"/>
    </source>
</evidence>
<dbReference type="GO" id="GO:0005886">
    <property type="term" value="C:plasma membrane"/>
    <property type="evidence" value="ECO:0007669"/>
    <property type="project" value="UniProtKB-SubCell"/>
</dbReference>
<evidence type="ECO:0000256" key="9">
    <source>
        <dbReference type="ARBA" id="ARBA00023180"/>
    </source>
</evidence>
<keyword evidence="7 13" id="KW-0378">Hydrolase</keyword>
<dbReference type="Proteomes" id="UP000053599">
    <property type="component" value="Unassembled WGS sequence"/>
</dbReference>
<evidence type="ECO:0000256" key="12">
    <source>
        <dbReference type="PIRSR" id="PIRSR601461-2"/>
    </source>
</evidence>
<evidence type="ECO:0000256" key="4">
    <source>
        <dbReference type="ARBA" id="ARBA00022670"/>
    </source>
</evidence>
<dbReference type="Gene3D" id="2.40.70.10">
    <property type="entry name" value="Acid Proteases"/>
    <property type="match status" value="2"/>
</dbReference>
<dbReference type="InterPro" id="IPR034164">
    <property type="entry name" value="Pepsin-like_dom"/>
</dbReference>
<dbReference type="PRINTS" id="PR00792">
    <property type="entry name" value="PEPSIN"/>
</dbReference>
<evidence type="ECO:0000256" key="8">
    <source>
        <dbReference type="ARBA" id="ARBA00023136"/>
    </source>
</evidence>
<dbReference type="EMBL" id="KN846953">
    <property type="protein sequence ID" value="KIV79317.1"/>
    <property type="molecule type" value="Genomic_DNA"/>
</dbReference>
<evidence type="ECO:0000256" key="5">
    <source>
        <dbReference type="ARBA" id="ARBA00022729"/>
    </source>
</evidence>
<comment type="similarity">
    <text evidence="2 13">Belongs to the peptidase A1 family.</text>
</comment>
<proteinExistence type="inferred from homology"/>
<feature type="region of interest" description="Disordered" evidence="14">
    <location>
        <begin position="393"/>
        <end position="476"/>
    </location>
</feature>
<dbReference type="Pfam" id="PF00026">
    <property type="entry name" value="Asp"/>
    <property type="match status" value="1"/>
</dbReference>
<evidence type="ECO:0000256" key="13">
    <source>
        <dbReference type="RuleBase" id="RU000454"/>
    </source>
</evidence>
<dbReference type="FunFam" id="2.40.70.10:FF:000060">
    <property type="entry name" value="Aspartic-type endopeptidase ctsD"/>
    <property type="match status" value="1"/>
</dbReference>
<evidence type="ECO:0000256" key="11">
    <source>
        <dbReference type="PIRSR" id="PIRSR601461-1"/>
    </source>
</evidence>
<dbReference type="PANTHER" id="PTHR47966">
    <property type="entry name" value="BETA-SITE APP-CLEAVING ENZYME, ISOFORM A-RELATED"/>
    <property type="match status" value="1"/>
</dbReference>
<keyword evidence="10" id="KW-0449">Lipoprotein</keyword>
<dbReference type="InterPro" id="IPR001461">
    <property type="entry name" value="Aspartic_peptidase_A1"/>
</dbReference>
<feature type="compositionally biased region" description="Low complexity" evidence="14">
    <location>
        <begin position="396"/>
        <end position="469"/>
    </location>
</feature>
<dbReference type="GO" id="GO:0006508">
    <property type="term" value="P:proteolysis"/>
    <property type="evidence" value="ECO:0007669"/>
    <property type="project" value="UniProtKB-KW"/>
</dbReference>
<keyword evidence="6 13" id="KW-0064">Aspartyl protease</keyword>